<dbReference type="AlphaFoldDB" id="A0A1B0B0S3"/>
<accession>A0A1B0B0S3</accession>
<dbReference type="EnsemblMetazoa" id="GPPI014998-RA">
    <property type="protein sequence ID" value="GPPI014998-PA"/>
    <property type="gene ID" value="GPPI014998"/>
</dbReference>
<evidence type="ECO:0000313" key="2">
    <source>
        <dbReference type="Proteomes" id="UP000092460"/>
    </source>
</evidence>
<protein>
    <submittedName>
        <fullName evidence="1">Uncharacterized protein</fullName>
    </submittedName>
</protein>
<sequence length="161" mass="17465">MNGVLTAGAVAPVVPSAISLEFVPRLGSAEKGAGVGGGGDLWSTFVLNCPLSDVVSLSIVSVSWSSNEICVVGVVVINDDLDAAIAASRVILTTALKYEISKNMSMRIIIIYAYRELDYEPNFNRIRPVFDATMEFLLYKEHRNGSRFVKNNISLNNPNLI</sequence>
<dbReference type="Proteomes" id="UP000092460">
    <property type="component" value="Unassembled WGS sequence"/>
</dbReference>
<name>A0A1B0B0S3_9MUSC</name>
<reference evidence="1" key="2">
    <citation type="submission" date="2020-05" db="UniProtKB">
        <authorList>
            <consortium name="EnsemblMetazoa"/>
        </authorList>
    </citation>
    <scope>IDENTIFICATION</scope>
    <source>
        <strain evidence="1">IAEA</strain>
    </source>
</reference>
<dbReference type="EMBL" id="JXJN01006809">
    <property type="status" value="NOT_ANNOTATED_CDS"/>
    <property type="molecule type" value="Genomic_DNA"/>
</dbReference>
<evidence type="ECO:0000313" key="1">
    <source>
        <dbReference type="EnsemblMetazoa" id="GPPI014998-PA"/>
    </source>
</evidence>
<dbReference type="VEuPathDB" id="VectorBase:GPPI014998"/>
<proteinExistence type="predicted"/>
<reference evidence="2" key="1">
    <citation type="submission" date="2015-01" db="EMBL/GenBank/DDBJ databases">
        <authorList>
            <person name="Aksoy S."/>
            <person name="Warren W."/>
            <person name="Wilson R.K."/>
        </authorList>
    </citation>
    <scope>NUCLEOTIDE SEQUENCE [LARGE SCALE GENOMIC DNA]</scope>
    <source>
        <strain evidence="2">IAEA</strain>
    </source>
</reference>
<keyword evidence="2" id="KW-1185">Reference proteome</keyword>
<organism evidence="1 2">
    <name type="scientific">Glossina palpalis gambiensis</name>
    <dbReference type="NCBI Taxonomy" id="67801"/>
    <lineage>
        <taxon>Eukaryota</taxon>
        <taxon>Metazoa</taxon>
        <taxon>Ecdysozoa</taxon>
        <taxon>Arthropoda</taxon>
        <taxon>Hexapoda</taxon>
        <taxon>Insecta</taxon>
        <taxon>Pterygota</taxon>
        <taxon>Neoptera</taxon>
        <taxon>Endopterygota</taxon>
        <taxon>Diptera</taxon>
        <taxon>Brachycera</taxon>
        <taxon>Muscomorpha</taxon>
        <taxon>Hippoboscoidea</taxon>
        <taxon>Glossinidae</taxon>
        <taxon>Glossina</taxon>
    </lineage>
</organism>